<organism evidence="6 7">
    <name type="scientific">Phytophthora cactorum</name>
    <dbReference type="NCBI Taxonomy" id="29920"/>
    <lineage>
        <taxon>Eukaryota</taxon>
        <taxon>Sar</taxon>
        <taxon>Stramenopiles</taxon>
        <taxon>Oomycota</taxon>
        <taxon>Peronosporomycetes</taxon>
        <taxon>Peronosporales</taxon>
        <taxon>Peronosporaceae</taxon>
        <taxon>Phytophthora</taxon>
    </lineage>
</organism>
<dbReference type="Proteomes" id="UP000774804">
    <property type="component" value="Unassembled WGS sequence"/>
</dbReference>
<keyword evidence="7" id="KW-1185">Reference proteome</keyword>
<gene>
    <name evidence="6" type="ORF">PC110_g21229</name>
    <name evidence="1" type="ORF">PC113_g22682</name>
    <name evidence="2" type="ORF">PC115_g22058</name>
    <name evidence="3" type="ORF">PC117_g25195</name>
    <name evidence="4" type="ORF">PC118_g21998</name>
    <name evidence="5" type="ORF">PC129_g22006</name>
</gene>
<protein>
    <recommendedName>
        <fullName evidence="8">Tc1-like transposase DDE domain-containing protein</fullName>
    </recommendedName>
</protein>
<proteinExistence type="predicted"/>
<comment type="caution">
    <text evidence="6">The sequence shown here is derived from an EMBL/GenBank/DDBJ whole genome shotgun (WGS) entry which is preliminary data.</text>
</comment>
<dbReference type="AlphaFoldDB" id="A0A329RD10"/>
<sequence length="61" mass="6631">MEENAKFLVDLFVAALNTNEYKACCVGKKVVIVTNNAPAHSQMETLAREQLVMVSSTATSL</sequence>
<evidence type="ECO:0000313" key="3">
    <source>
        <dbReference type="EMBL" id="KAG2887291.1"/>
    </source>
</evidence>
<dbReference type="EMBL" id="RCML01001612">
    <property type="protein sequence ID" value="KAG2961392.1"/>
    <property type="molecule type" value="Genomic_DNA"/>
</dbReference>
<dbReference type="Proteomes" id="UP000736787">
    <property type="component" value="Unassembled WGS sequence"/>
</dbReference>
<evidence type="ECO:0000313" key="6">
    <source>
        <dbReference type="EMBL" id="RAW22330.1"/>
    </source>
</evidence>
<evidence type="ECO:0000313" key="4">
    <source>
        <dbReference type="EMBL" id="KAG2961392.1"/>
    </source>
</evidence>
<dbReference type="EMBL" id="MJFZ01001348">
    <property type="protein sequence ID" value="RAW22330.1"/>
    <property type="molecule type" value="Genomic_DNA"/>
</dbReference>
<accession>A0A329RD10</accession>
<dbReference type="EMBL" id="RCMG01001794">
    <property type="protein sequence ID" value="KAG2819827.1"/>
    <property type="molecule type" value="Genomic_DNA"/>
</dbReference>
<reference evidence="6 7" key="1">
    <citation type="submission" date="2018-01" db="EMBL/GenBank/DDBJ databases">
        <title>Draft genome of the strawberry crown rot pathogen Phytophthora cactorum.</title>
        <authorList>
            <person name="Armitage A.D."/>
            <person name="Lysoe E."/>
            <person name="Nellist C.F."/>
            <person name="Harrison R.J."/>
            <person name="Brurberg M.B."/>
        </authorList>
    </citation>
    <scope>NUCLEOTIDE SEQUENCE [LARGE SCALE GENOMIC DNA]</scope>
    <source>
        <strain evidence="6 7">10300</strain>
    </source>
</reference>
<dbReference type="EMBL" id="RCMI01001704">
    <property type="protein sequence ID" value="KAG2882092.1"/>
    <property type="molecule type" value="Genomic_DNA"/>
</dbReference>
<dbReference type="VEuPathDB" id="FungiDB:PC110_g21229"/>
<dbReference type="EMBL" id="RCMK01001884">
    <property type="protein sequence ID" value="KAG2887291.1"/>
    <property type="molecule type" value="Genomic_DNA"/>
</dbReference>
<dbReference type="Proteomes" id="UP000735874">
    <property type="component" value="Unassembled WGS sequence"/>
</dbReference>
<dbReference type="Proteomes" id="UP000760860">
    <property type="component" value="Unassembled WGS sequence"/>
</dbReference>
<evidence type="ECO:0000313" key="5">
    <source>
        <dbReference type="EMBL" id="KAG3205672.1"/>
    </source>
</evidence>
<evidence type="ECO:0000313" key="7">
    <source>
        <dbReference type="Proteomes" id="UP000251314"/>
    </source>
</evidence>
<name>A0A329RD10_9STRA</name>
<dbReference type="Proteomes" id="UP000251314">
    <property type="component" value="Unassembled WGS sequence"/>
</dbReference>
<dbReference type="EMBL" id="RCMV01001911">
    <property type="protein sequence ID" value="KAG3205672.1"/>
    <property type="molecule type" value="Genomic_DNA"/>
</dbReference>
<evidence type="ECO:0000313" key="1">
    <source>
        <dbReference type="EMBL" id="KAG2819827.1"/>
    </source>
</evidence>
<dbReference type="OrthoDB" id="104479at2759"/>
<reference evidence="1" key="2">
    <citation type="submission" date="2018-10" db="EMBL/GenBank/DDBJ databases">
        <title>Effector identification in a new, highly contiguous assembly of the strawberry crown rot pathogen Phytophthora cactorum.</title>
        <authorList>
            <person name="Armitage A.D."/>
            <person name="Nellist C.F."/>
            <person name="Bates H."/>
            <person name="Vickerstaff R.J."/>
            <person name="Harrison R.J."/>
        </authorList>
    </citation>
    <scope>NUCLEOTIDE SEQUENCE</scope>
    <source>
        <strain evidence="1">15-7</strain>
        <strain evidence="2">4032</strain>
        <strain evidence="3">4040</strain>
        <strain evidence="4">P415</strain>
        <strain evidence="5">P421</strain>
    </source>
</reference>
<evidence type="ECO:0000313" key="2">
    <source>
        <dbReference type="EMBL" id="KAG2882092.1"/>
    </source>
</evidence>
<evidence type="ECO:0008006" key="8">
    <source>
        <dbReference type="Google" id="ProtNLM"/>
    </source>
</evidence>
<dbReference type="Proteomes" id="UP000697107">
    <property type="component" value="Unassembled WGS sequence"/>
</dbReference>